<dbReference type="InterPro" id="IPR011009">
    <property type="entry name" value="Kinase-like_dom_sf"/>
</dbReference>
<keyword evidence="4" id="KW-1185">Reference proteome</keyword>
<feature type="domain" description="Protein kinase" evidence="2">
    <location>
        <begin position="91"/>
        <end position="282"/>
    </location>
</feature>
<dbReference type="Proteomes" id="UP001304895">
    <property type="component" value="Unassembled WGS sequence"/>
</dbReference>
<evidence type="ECO:0000256" key="1">
    <source>
        <dbReference type="SAM" id="MobiDB-lite"/>
    </source>
</evidence>
<protein>
    <recommendedName>
        <fullName evidence="2">Protein kinase domain-containing protein</fullName>
    </recommendedName>
</protein>
<dbReference type="Gene3D" id="1.10.510.10">
    <property type="entry name" value="Transferase(Phosphotransferase) domain 1"/>
    <property type="match status" value="1"/>
</dbReference>
<name>A0AAN6UFJ0_9PEZI</name>
<proteinExistence type="predicted"/>
<comment type="caution">
    <text evidence="3">The sequence shown here is derived from an EMBL/GenBank/DDBJ whole genome shotgun (WGS) entry which is preliminary data.</text>
</comment>
<reference evidence="3" key="2">
    <citation type="submission" date="2023-05" db="EMBL/GenBank/DDBJ databases">
        <authorList>
            <consortium name="Lawrence Berkeley National Laboratory"/>
            <person name="Steindorff A."/>
            <person name="Hensen N."/>
            <person name="Bonometti L."/>
            <person name="Westerberg I."/>
            <person name="Brannstrom I.O."/>
            <person name="Guillou S."/>
            <person name="Cros-Aarteil S."/>
            <person name="Calhoun S."/>
            <person name="Haridas S."/>
            <person name="Kuo A."/>
            <person name="Mondo S."/>
            <person name="Pangilinan J."/>
            <person name="Riley R."/>
            <person name="Labutti K."/>
            <person name="Andreopoulos B."/>
            <person name="Lipzen A."/>
            <person name="Chen C."/>
            <person name="Yanf M."/>
            <person name="Daum C."/>
            <person name="Ng V."/>
            <person name="Clum A."/>
            <person name="Ohm R."/>
            <person name="Martin F."/>
            <person name="Silar P."/>
            <person name="Natvig D."/>
            <person name="Lalanne C."/>
            <person name="Gautier V."/>
            <person name="Ament-Velasquez S.L."/>
            <person name="Kruys A."/>
            <person name="Hutchinson M.I."/>
            <person name="Powell A.J."/>
            <person name="Barry K."/>
            <person name="Miller A.N."/>
            <person name="Grigoriev I.V."/>
            <person name="Debuchy R."/>
            <person name="Gladieux P."/>
            <person name="Thoren M.H."/>
            <person name="Johannesson H."/>
        </authorList>
    </citation>
    <scope>NUCLEOTIDE SEQUENCE</scope>
    <source>
        <strain evidence="3">CBS 123565</strain>
    </source>
</reference>
<dbReference type="AlphaFoldDB" id="A0AAN6UFJ0"/>
<feature type="non-terminal residue" evidence="3">
    <location>
        <position position="282"/>
    </location>
</feature>
<dbReference type="GO" id="GO:0005524">
    <property type="term" value="F:ATP binding"/>
    <property type="evidence" value="ECO:0007669"/>
    <property type="project" value="InterPro"/>
</dbReference>
<organism evidence="3 4">
    <name type="scientific">Trichocladium antarcticum</name>
    <dbReference type="NCBI Taxonomy" id="1450529"/>
    <lineage>
        <taxon>Eukaryota</taxon>
        <taxon>Fungi</taxon>
        <taxon>Dikarya</taxon>
        <taxon>Ascomycota</taxon>
        <taxon>Pezizomycotina</taxon>
        <taxon>Sordariomycetes</taxon>
        <taxon>Sordariomycetidae</taxon>
        <taxon>Sordariales</taxon>
        <taxon>Chaetomiaceae</taxon>
        <taxon>Trichocladium</taxon>
    </lineage>
</organism>
<dbReference type="InterPro" id="IPR002575">
    <property type="entry name" value="Aminoglycoside_PTrfase"/>
</dbReference>
<feature type="compositionally biased region" description="Polar residues" evidence="1">
    <location>
        <begin position="23"/>
        <end position="45"/>
    </location>
</feature>
<sequence length="282" mass="31554">MVRKQSARRAPRGYRAQRRRLTNKQQAKSQSESLPQTDLPTYSHHNPQDLEAKPITPPQGTGIRGSYQCIIDYNHEPFSVTWSGSQSYPDLVTFPAVEQGSVALVQQSPTIAGIWKGSTLLDYGSHASIRVSENDPFPIIKLAHADDSSLKLIQHELAALAEIFSVGFPVAAFDKDWPIQDNGITCGYRMRRLWKLEMSELESRGDDIRQALGELHSAGFCHGDFNPSNIMKDDNGDIILIDFSFAGRIGDVVPSYFPTWMYPDRIYDAKPDLAALDRFIGL</sequence>
<evidence type="ECO:0000259" key="2">
    <source>
        <dbReference type="PROSITE" id="PS50011"/>
    </source>
</evidence>
<reference evidence="3" key="1">
    <citation type="journal article" date="2023" name="Mol. Phylogenet. Evol.">
        <title>Genome-scale phylogeny and comparative genomics of the fungal order Sordariales.</title>
        <authorList>
            <person name="Hensen N."/>
            <person name="Bonometti L."/>
            <person name="Westerberg I."/>
            <person name="Brannstrom I.O."/>
            <person name="Guillou S."/>
            <person name="Cros-Aarteil S."/>
            <person name="Calhoun S."/>
            <person name="Haridas S."/>
            <person name="Kuo A."/>
            <person name="Mondo S."/>
            <person name="Pangilinan J."/>
            <person name="Riley R."/>
            <person name="LaButti K."/>
            <person name="Andreopoulos B."/>
            <person name="Lipzen A."/>
            <person name="Chen C."/>
            <person name="Yan M."/>
            <person name="Daum C."/>
            <person name="Ng V."/>
            <person name="Clum A."/>
            <person name="Steindorff A."/>
            <person name="Ohm R.A."/>
            <person name="Martin F."/>
            <person name="Silar P."/>
            <person name="Natvig D.O."/>
            <person name="Lalanne C."/>
            <person name="Gautier V."/>
            <person name="Ament-Velasquez S.L."/>
            <person name="Kruys A."/>
            <person name="Hutchinson M.I."/>
            <person name="Powell A.J."/>
            <person name="Barry K."/>
            <person name="Miller A.N."/>
            <person name="Grigoriev I.V."/>
            <person name="Debuchy R."/>
            <person name="Gladieux P."/>
            <person name="Hiltunen Thoren M."/>
            <person name="Johannesson H."/>
        </authorList>
    </citation>
    <scope>NUCLEOTIDE SEQUENCE</scope>
    <source>
        <strain evidence="3">CBS 123565</strain>
    </source>
</reference>
<accession>A0AAN6UFJ0</accession>
<evidence type="ECO:0000313" key="4">
    <source>
        <dbReference type="Proteomes" id="UP001304895"/>
    </source>
</evidence>
<feature type="compositionally biased region" description="Basic residues" evidence="1">
    <location>
        <begin position="1"/>
        <end position="22"/>
    </location>
</feature>
<dbReference type="InterPro" id="IPR000719">
    <property type="entry name" value="Prot_kinase_dom"/>
</dbReference>
<dbReference type="GO" id="GO:0004672">
    <property type="term" value="F:protein kinase activity"/>
    <property type="evidence" value="ECO:0007669"/>
    <property type="project" value="InterPro"/>
</dbReference>
<evidence type="ECO:0000313" key="3">
    <source>
        <dbReference type="EMBL" id="KAK4130696.1"/>
    </source>
</evidence>
<gene>
    <name evidence="3" type="ORF">BT67DRAFT_445496</name>
</gene>
<dbReference type="EMBL" id="MU853433">
    <property type="protein sequence ID" value="KAK4130696.1"/>
    <property type="molecule type" value="Genomic_DNA"/>
</dbReference>
<dbReference type="Pfam" id="PF01636">
    <property type="entry name" value="APH"/>
    <property type="match status" value="1"/>
</dbReference>
<feature type="region of interest" description="Disordered" evidence="1">
    <location>
        <begin position="1"/>
        <end position="60"/>
    </location>
</feature>
<dbReference type="SUPFAM" id="SSF56112">
    <property type="entry name" value="Protein kinase-like (PK-like)"/>
    <property type="match status" value="1"/>
</dbReference>
<dbReference type="PROSITE" id="PS50011">
    <property type="entry name" value="PROTEIN_KINASE_DOM"/>
    <property type="match status" value="1"/>
</dbReference>